<feature type="transmembrane region" description="Helical" evidence="1">
    <location>
        <begin position="28"/>
        <end position="46"/>
    </location>
</feature>
<dbReference type="EMBL" id="BNJK01000001">
    <property type="protein sequence ID" value="GHO96378.1"/>
    <property type="molecule type" value="Genomic_DNA"/>
</dbReference>
<dbReference type="Proteomes" id="UP000597444">
    <property type="component" value="Unassembled WGS sequence"/>
</dbReference>
<protein>
    <submittedName>
        <fullName evidence="2">Uncharacterized protein</fullName>
    </submittedName>
</protein>
<sequence length="142" mass="14584">MLVSAINEWATIGVIRASLLLADGLEQMHAVPALAFFIGLFLPPGLNPAAVTPKCDGDLVQQIKDGATTIISVLTGVGIFITVIGIIIGGLMRATAFGNERRIATSNTAITGAIVGIVIVVLAVSAGQTIPTWFVKGATCTL</sequence>
<comment type="caution">
    <text evidence="2">The sequence shown here is derived from an EMBL/GenBank/DDBJ whole genome shotgun (WGS) entry which is preliminary data.</text>
</comment>
<reference evidence="2" key="1">
    <citation type="submission" date="2020-10" db="EMBL/GenBank/DDBJ databases">
        <title>Taxonomic study of unclassified bacteria belonging to the class Ktedonobacteria.</title>
        <authorList>
            <person name="Yabe S."/>
            <person name="Wang C.M."/>
            <person name="Zheng Y."/>
            <person name="Sakai Y."/>
            <person name="Cavaletti L."/>
            <person name="Monciardini P."/>
            <person name="Donadio S."/>
        </authorList>
    </citation>
    <scope>NUCLEOTIDE SEQUENCE</scope>
    <source>
        <strain evidence="2">ID150040</strain>
    </source>
</reference>
<keyword evidence="1" id="KW-0812">Transmembrane</keyword>
<feature type="transmembrane region" description="Helical" evidence="1">
    <location>
        <begin position="103"/>
        <end position="126"/>
    </location>
</feature>
<dbReference type="AlphaFoldDB" id="A0A8J3ILZ6"/>
<keyword evidence="1" id="KW-0472">Membrane</keyword>
<name>A0A8J3ILZ6_9CHLR</name>
<feature type="transmembrane region" description="Helical" evidence="1">
    <location>
        <begin position="66"/>
        <end position="91"/>
    </location>
</feature>
<dbReference type="RefSeq" id="WP_220207010.1">
    <property type="nucleotide sequence ID" value="NZ_BNJK01000001.1"/>
</dbReference>
<gene>
    <name evidence="2" type="ORF">KSF_064260</name>
</gene>
<keyword evidence="1" id="KW-1133">Transmembrane helix</keyword>
<evidence type="ECO:0000313" key="2">
    <source>
        <dbReference type="EMBL" id="GHO96378.1"/>
    </source>
</evidence>
<accession>A0A8J3ILZ6</accession>
<organism evidence="2 3">
    <name type="scientific">Reticulibacter mediterranei</name>
    <dbReference type="NCBI Taxonomy" id="2778369"/>
    <lineage>
        <taxon>Bacteria</taxon>
        <taxon>Bacillati</taxon>
        <taxon>Chloroflexota</taxon>
        <taxon>Ktedonobacteria</taxon>
        <taxon>Ktedonobacterales</taxon>
        <taxon>Reticulibacteraceae</taxon>
        <taxon>Reticulibacter</taxon>
    </lineage>
</organism>
<evidence type="ECO:0000256" key="1">
    <source>
        <dbReference type="SAM" id="Phobius"/>
    </source>
</evidence>
<proteinExistence type="predicted"/>
<evidence type="ECO:0000313" key="3">
    <source>
        <dbReference type="Proteomes" id="UP000597444"/>
    </source>
</evidence>
<keyword evidence="3" id="KW-1185">Reference proteome</keyword>